<evidence type="ECO:0000256" key="4">
    <source>
        <dbReference type="ARBA" id="ARBA00023014"/>
    </source>
</evidence>
<sequence length="530" mass="56069">MTRHASVWFAGPDGPTYPALDTDLDVDVAVVGGGLVGLTTALLAQRAGLQTVVLEARRLASGSSGHTTAKVTTQHGLIYAELAKRHGWTAAGQYAAANSAGMELVTDLVERSGIDCQLTRAPSYAYTLDEARVGELEAEVAAATRVGLDATLADTAEHPFDVAAAVRFDDQLHFHPVRYLRAVAAAAVEAGAGIHESTRVTDVSEGRDHTVTVTTSSGVVRARHVVMATLLPLGMIGGYFARTRPQRSYGLAARLRGPAPTAMALSVDQPTRSTRPWLGPGPNGIVVVGNGHETGASEVDTEEQVRDLVEWTRKVFDVEDVEYTWSAQDFTTPDHIPYVGAAPGHHAVWVATGFGKWGLSNGSAAAMMLVDAMSGRSNPWAPAFDARRIGDVRGVVRTVTDNLHVGKEFVGGYLGTPESRTLDQVLPGTGGLIRVGGQAMGVYRDPAGNLHGVRPTCSHLGCRLHWNAAETSWDCNCHGSRFDPDGAVLTGPATSPLQPRDPEATVNAHRDEDAEGDDPETTDAEGRSSA</sequence>
<dbReference type="Gene3D" id="2.102.10.10">
    <property type="entry name" value="Rieske [2Fe-2S] iron-sulphur domain"/>
    <property type="match status" value="1"/>
</dbReference>
<dbReference type="RefSeq" id="WP_179785831.1">
    <property type="nucleotide sequence ID" value="NZ_BAAARR010000015.1"/>
</dbReference>
<dbReference type="GO" id="GO:0005737">
    <property type="term" value="C:cytoplasm"/>
    <property type="evidence" value="ECO:0007669"/>
    <property type="project" value="TreeGrafter"/>
</dbReference>
<dbReference type="InterPro" id="IPR036922">
    <property type="entry name" value="Rieske_2Fe-2S_sf"/>
</dbReference>
<organism evidence="8 9">
    <name type="scientific">Actinopolymorpha rutila</name>
    <dbReference type="NCBI Taxonomy" id="446787"/>
    <lineage>
        <taxon>Bacteria</taxon>
        <taxon>Bacillati</taxon>
        <taxon>Actinomycetota</taxon>
        <taxon>Actinomycetes</taxon>
        <taxon>Propionibacteriales</taxon>
        <taxon>Actinopolymorphaceae</taxon>
        <taxon>Actinopolymorpha</taxon>
    </lineage>
</organism>
<dbReference type="GO" id="GO:0046872">
    <property type="term" value="F:metal ion binding"/>
    <property type="evidence" value="ECO:0007669"/>
    <property type="project" value="UniProtKB-KW"/>
</dbReference>
<evidence type="ECO:0000313" key="8">
    <source>
        <dbReference type="EMBL" id="NYH87823.1"/>
    </source>
</evidence>
<keyword evidence="9" id="KW-1185">Reference proteome</keyword>
<reference evidence="8 9" key="1">
    <citation type="submission" date="2020-07" db="EMBL/GenBank/DDBJ databases">
        <title>Sequencing the genomes of 1000 actinobacteria strains.</title>
        <authorList>
            <person name="Klenk H.-P."/>
        </authorList>
    </citation>
    <scope>NUCLEOTIDE SEQUENCE [LARGE SCALE GENOMIC DNA]</scope>
    <source>
        <strain evidence="8 9">DSM 18448</strain>
    </source>
</reference>
<dbReference type="InterPro" id="IPR036188">
    <property type="entry name" value="FAD/NAD-bd_sf"/>
</dbReference>
<gene>
    <name evidence="8" type="ORF">F4554_000461</name>
</gene>
<dbReference type="PROSITE" id="PS51296">
    <property type="entry name" value="RIESKE"/>
    <property type="match status" value="1"/>
</dbReference>
<evidence type="ECO:0000256" key="2">
    <source>
        <dbReference type="ARBA" id="ARBA00022723"/>
    </source>
</evidence>
<dbReference type="CDD" id="cd03477">
    <property type="entry name" value="Rieske_YhfW_C"/>
    <property type="match status" value="1"/>
</dbReference>
<dbReference type="SUPFAM" id="SSF51905">
    <property type="entry name" value="FAD/NAD(P)-binding domain"/>
    <property type="match status" value="1"/>
</dbReference>
<dbReference type="SUPFAM" id="SSF50022">
    <property type="entry name" value="ISP domain"/>
    <property type="match status" value="1"/>
</dbReference>
<dbReference type="EMBL" id="JACBZH010000001">
    <property type="protein sequence ID" value="NYH87823.1"/>
    <property type="molecule type" value="Genomic_DNA"/>
</dbReference>
<dbReference type="InterPro" id="IPR038010">
    <property type="entry name" value="YhfW_C"/>
</dbReference>
<dbReference type="GO" id="GO:0016705">
    <property type="term" value="F:oxidoreductase activity, acting on paired donors, with incorporation or reduction of molecular oxygen"/>
    <property type="evidence" value="ECO:0007669"/>
    <property type="project" value="UniProtKB-ARBA"/>
</dbReference>
<comment type="caution">
    <text evidence="8">The sequence shown here is derived from an EMBL/GenBank/DDBJ whole genome shotgun (WGS) entry which is preliminary data.</text>
</comment>
<dbReference type="PRINTS" id="PR00162">
    <property type="entry name" value="RIESKE"/>
</dbReference>
<keyword evidence="3" id="KW-0408">Iron</keyword>
<dbReference type="AlphaFoldDB" id="A0A852Z616"/>
<dbReference type="InterPro" id="IPR017941">
    <property type="entry name" value="Rieske_2Fe-2S"/>
</dbReference>
<protein>
    <submittedName>
        <fullName evidence="8">Glycine/D-amino acid oxidase-like deaminating enzyme/nitrite reductase/ring-hydroxylating ferredoxin subunit</fullName>
    </submittedName>
</protein>
<dbReference type="PANTHER" id="PTHR13847:SF274">
    <property type="entry name" value="RIESKE 2FE-2S IRON-SULFUR PROTEIN YHFW-RELATED"/>
    <property type="match status" value="1"/>
</dbReference>
<accession>A0A852Z616</accession>
<keyword evidence="5" id="KW-1015">Disulfide bond</keyword>
<evidence type="ECO:0000256" key="1">
    <source>
        <dbReference type="ARBA" id="ARBA00022714"/>
    </source>
</evidence>
<keyword evidence="4" id="KW-0411">Iron-sulfur</keyword>
<evidence type="ECO:0000256" key="5">
    <source>
        <dbReference type="ARBA" id="ARBA00023157"/>
    </source>
</evidence>
<keyword evidence="2" id="KW-0479">Metal-binding</keyword>
<proteinExistence type="predicted"/>
<feature type="compositionally biased region" description="Acidic residues" evidence="6">
    <location>
        <begin position="513"/>
        <end position="523"/>
    </location>
</feature>
<dbReference type="Proteomes" id="UP000579605">
    <property type="component" value="Unassembled WGS sequence"/>
</dbReference>
<dbReference type="Pfam" id="PF01266">
    <property type="entry name" value="DAO"/>
    <property type="match status" value="1"/>
</dbReference>
<evidence type="ECO:0000259" key="7">
    <source>
        <dbReference type="PROSITE" id="PS51296"/>
    </source>
</evidence>
<feature type="domain" description="Rieske" evidence="7">
    <location>
        <begin position="417"/>
        <end position="499"/>
    </location>
</feature>
<dbReference type="GO" id="GO:0004497">
    <property type="term" value="F:monooxygenase activity"/>
    <property type="evidence" value="ECO:0007669"/>
    <property type="project" value="UniProtKB-ARBA"/>
</dbReference>
<dbReference type="Gene3D" id="3.50.50.60">
    <property type="entry name" value="FAD/NAD(P)-binding domain"/>
    <property type="match status" value="1"/>
</dbReference>
<name>A0A852Z616_9ACTN</name>
<dbReference type="InterPro" id="IPR005805">
    <property type="entry name" value="Rieske_Fe-S_prot_C"/>
</dbReference>
<feature type="region of interest" description="Disordered" evidence="6">
    <location>
        <begin position="488"/>
        <end position="530"/>
    </location>
</feature>
<dbReference type="InterPro" id="IPR006076">
    <property type="entry name" value="FAD-dep_OxRdtase"/>
</dbReference>
<evidence type="ECO:0000313" key="9">
    <source>
        <dbReference type="Proteomes" id="UP000579605"/>
    </source>
</evidence>
<keyword evidence="1" id="KW-0001">2Fe-2S</keyword>
<evidence type="ECO:0000256" key="3">
    <source>
        <dbReference type="ARBA" id="ARBA00023004"/>
    </source>
</evidence>
<dbReference type="Pfam" id="PF00355">
    <property type="entry name" value="Rieske"/>
    <property type="match status" value="1"/>
</dbReference>
<dbReference type="GO" id="GO:0051537">
    <property type="term" value="F:2 iron, 2 sulfur cluster binding"/>
    <property type="evidence" value="ECO:0007669"/>
    <property type="project" value="UniProtKB-KW"/>
</dbReference>
<dbReference type="PANTHER" id="PTHR13847">
    <property type="entry name" value="SARCOSINE DEHYDROGENASE-RELATED"/>
    <property type="match status" value="1"/>
</dbReference>
<evidence type="ECO:0000256" key="6">
    <source>
        <dbReference type="SAM" id="MobiDB-lite"/>
    </source>
</evidence>
<dbReference type="GO" id="GO:0016020">
    <property type="term" value="C:membrane"/>
    <property type="evidence" value="ECO:0007669"/>
    <property type="project" value="InterPro"/>
</dbReference>
<dbReference type="Gene3D" id="3.30.9.10">
    <property type="entry name" value="D-Amino Acid Oxidase, subunit A, domain 2"/>
    <property type="match status" value="1"/>
</dbReference>
<feature type="compositionally biased region" description="Basic and acidic residues" evidence="6">
    <location>
        <begin position="500"/>
        <end position="512"/>
    </location>
</feature>